<dbReference type="AlphaFoldDB" id="A0A1H0VJZ0"/>
<evidence type="ECO:0000256" key="5">
    <source>
        <dbReference type="ARBA" id="ARBA00022692"/>
    </source>
</evidence>
<evidence type="ECO:0000256" key="1">
    <source>
        <dbReference type="ARBA" id="ARBA00004651"/>
    </source>
</evidence>
<feature type="transmembrane region" description="Helical" evidence="9">
    <location>
        <begin position="231"/>
        <end position="252"/>
    </location>
</feature>
<evidence type="ECO:0000256" key="7">
    <source>
        <dbReference type="ARBA" id="ARBA00023136"/>
    </source>
</evidence>
<keyword evidence="5 9" id="KW-0812">Transmembrane</keyword>
<dbReference type="Pfam" id="PF00535">
    <property type="entry name" value="Glycos_transf_2"/>
    <property type="match status" value="1"/>
</dbReference>
<sequence length="324" mass="36980">MMKRVKISFIIPSYNEAENIPKVLEAINKEMYSQFYNYEVIFIDDGSTDETMETIKRLAFHFEEVRYISFTRNFGKESAMLAGLQSASGDAVIMMDADLQHPPSLICQLLRGYEEGYDQVIAKRNRTGDSPIRSFISSCYYRIVNHTVDVKLSDGEGDFRLLSRKAVNALLTLSEGNRFSKGLYSWIGYEQKTISYDNVVREHGETKWSFPKLLNYAIDGIVSFNHKPLRVCFYTGAFVLLLALLYISITFVQILRTGITVPGYFTLISAVLFLGGVQLVCMGIIGEYIGRIYSETKKRPHYLIQQTNVDQPVQKMEKRATHAI</sequence>
<keyword evidence="7 9" id="KW-0472">Membrane</keyword>
<evidence type="ECO:0000256" key="8">
    <source>
        <dbReference type="ARBA" id="ARBA00038152"/>
    </source>
</evidence>
<proteinExistence type="inferred from homology"/>
<evidence type="ECO:0000313" key="11">
    <source>
        <dbReference type="EMBL" id="SDP78899.1"/>
    </source>
</evidence>
<evidence type="ECO:0000256" key="4">
    <source>
        <dbReference type="ARBA" id="ARBA00022679"/>
    </source>
</evidence>
<dbReference type="STRING" id="930152.SAMN05216565_10729"/>
<feature type="domain" description="Glycosyltransferase 2-like" evidence="10">
    <location>
        <begin position="8"/>
        <end position="169"/>
    </location>
</feature>
<dbReference type="GO" id="GO:0005886">
    <property type="term" value="C:plasma membrane"/>
    <property type="evidence" value="ECO:0007669"/>
    <property type="project" value="UniProtKB-SubCell"/>
</dbReference>
<keyword evidence="4 11" id="KW-0808">Transferase</keyword>
<dbReference type="EMBL" id="FNJU01000007">
    <property type="protein sequence ID" value="SDP78899.1"/>
    <property type="molecule type" value="Genomic_DNA"/>
</dbReference>
<dbReference type="SUPFAM" id="SSF53448">
    <property type="entry name" value="Nucleotide-diphospho-sugar transferases"/>
    <property type="match status" value="1"/>
</dbReference>
<keyword evidence="12" id="KW-1185">Reference proteome</keyword>
<dbReference type="PANTHER" id="PTHR48090">
    <property type="entry name" value="UNDECAPRENYL-PHOSPHATE 4-DEOXY-4-FORMAMIDO-L-ARABINOSE TRANSFERASE-RELATED"/>
    <property type="match status" value="1"/>
</dbReference>
<name>A0A1H0VJZ0_9BACI</name>
<dbReference type="PANTHER" id="PTHR48090:SF8">
    <property type="entry name" value="GLYCOSYLTRANSFERASE CSBB-RELATED"/>
    <property type="match status" value="1"/>
</dbReference>
<gene>
    <name evidence="11" type="ORF">SAMN05216565_10729</name>
</gene>
<evidence type="ECO:0000256" key="3">
    <source>
        <dbReference type="ARBA" id="ARBA00022676"/>
    </source>
</evidence>
<evidence type="ECO:0000256" key="2">
    <source>
        <dbReference type="ARBA" id="ARBA00022475"/>
    </source>
</evidence>
<dbReference type="InterPro" id="IPR029044">
    <property type="entry name" value="Nucleotide-diphossugar_trans"/>
</dbReference>
<reference evidence="12" key="1">
    <citation type="submission" date="2016-10" db="EMBL/GenBank/DDBJ databases">
        <authorList>
            <person name="Varghese N."/>
            <person name="Submissions S."/>
        </authorList>
    </citation>
    <scope>NUCLEOTIDE SEQUENCE [LARGE SCALE GENOMIC DNA]</scope>
    <source>
        <strain evidence="12">IBRC-M10078</strain>
    </source>
</reference>
<evidence type="ECO:0000256" key="6">
    <source>
        <dbReference type="ARBA" id="ARBA00022989"/>
    </source>
</evidence>
<dbReference type="Gene3D" id="3.90.550.10">
    <property type="entry name" value="Spore Coat Polysaccharide Biosynthesis Protein SpsA, Chain A"/>
    <property type="match status" value="1"/>
</dbReference>
<accession>A0A1H0VJZ0</accession>
<comment type="similarity">
    <text evidence="8">Belongs to the glycosyltransferase 2 family. GtrB subfamily.</text>
</comment>
<keyword evidence="3" id="KW-0328">Glycosyltransferase</keyword>
<dbReference type="FunFam" id="3.90.550.10:FF:000079">
    <property type="entry name" value="Probable glycosyl transferase"/>
    <property type="match status" value="1"/>
</dbReference>
<comment type="subcellular location">
    <subcellularLocation>
        <location evidence="1">Cell membrane</location>
        <topology evidence="1">Multi-pass membrane protein</topology>
    </subcellularLocation>
</comment>
<feature type="transmembrane region" description="Helical" evidence="9">
    <location>
        <begin position="264"/>
        <end position="289"/>
    </location>
</feature>
<evidence type="ECO:0000313" key="12">
    <source>
        <dbReference type="Proteomes" id="UP000199159"/>
    </source>
</evidence>
<protein>
    <submittedName>
        <fullName evidence="11">Glycosyltransferase involved in cell wall bisynthesis</fullName>
    </submittedName>
</protein>
<organism evidence="11 12">
    <name type="scientific">Litchfieldia salsa</name>
    <dbReference type="NCBI Taxonomy" id="930152"/>
    <lineage>
        <taxon>Bacteria</taxon>
        <taxon>Bacillati</taxon>
        <taxon>Bacillota</taxon>
        <taxon>Bacilli</taxon>
        <taxon>Bacillales</taxon>
        <taxon>Bacillaceae</taxon>
        <taxon>Litchfieldia</taxon>
    </lineage>
</organism>
<keyword evidence="6 9" id="KW-1133">Transmembrane helix</keyword>
<evidence type="ECO:0000259" key="10">
    <source>
        <dbReference type="Pfam" id="PF00535"/>
    </source>
</evidence>
<dbReference type="InterPro" id="IPR001173">
    <property type="entry name" value="Glyco_trans_2-like"/>
</dbReference>
<keyword evidence="2" id="KW-1003">Cell membrane</keyword>
<evidence type="ECO:0000256" key="9">
    <source>
        <dbReference type="SAM" id="Phobius"/>
    </source>
</evidence>
<dbReference type="Proteomes" id="UP000199159">
    <property type="component" value="Unassembled WGS sequence"/>
</dbReference>
<dbReference type="CDD" id="cd04187">
    <property type="entry name" value="DPM1_like_bac"/>
    <property type="match status" value="1"/>
</dbReference>
<dbReference type="InterPro" id="IPR050256">
    <property type="entry name" value="Glycosyltransferase_2"/>
</dbReference>
<dbReference type="GO" id="GO:0016757">
    <property type="term" value="F:glycosyltransferase activity"/>
    <property type="evidence" value="ECO:0007669"/>
    <property type="project" value="UniProtKB-KW"/>
</dbReference>